<keyword evidence="4 13" id="KW-0812">Transmembrane</keyword>
<dbReference type="EMBL" id="JAAWVO010070726">
    <property type="protein sequence ID" value="MBN3324436.1"/>
    <property type="molecule type" value="Genomic_DNA"/>
</dbReference>
<evidence type="ECO:0000256" key="8">
    <source>
        <dbReference type="ARBA" id="ARBA00023136"/>
    </source>
</evidence>
<keyword evidence="8 13" id="KW-0472">Membrane</keyword>
<dbReference type="SUPFAM" id="SSF81321">
    <property type="entry name" value="Family A G protein-coupled receptor-like"/>
    <property type="match status" value="1"/>
</dbReference>
<evidence type="ECO:0000256" key="11">
    <source>
        <dbReference type="ARBA" id="ARBA00023180"/>
    </source>
</evidence>
<proteinExistence type="predicted"/>
<protein>
    <submittedName>
        <fullName evidence="15">O51F2 protein</fullName>
    </submittedName>
</protein>
<keyword evidence="16" id="KW-1185">Reference proteome</keyword>
<dbReference type="GO" id="GO:0005549">
    <property type="term" value="F:odorant binding"/>
    <property type="evidence" value="ECO:0007669"/>
    <property type="project" value="TreeGrafter"/>
</dbReference>
<feature type="non-terminal residue" evidence="15">
    <location>
        <position position="1"/>
    </location>
</feature>
<evidence type="ECO:0000256" key="2">
    <source>
        <dbReference type="ARBA" id="ARBA00022475"/>
    </source>
</evidence>
<feature type="domain" description="G-protein coupled receptors family 1 profile" evidence="14">
    <location>
        <begin position="103"/>
        <end position="355"/>
    </location>
</feature>
<dbReference type="PRINTS" id="PR00245">
    <property type="entry name" value="OLFACTORYR"/>
</dbReference>
<dbReference type="Gene3D" id="1.20.1070.10">
    <property type="entry name" value="Rhodopsin 7-helix transmembrane proteins"/>
    <property type="match status" value="1"/>
</dbReference>
<evidence type="ECO:0000256" key="7">
    <source>
        <dbReference type="ARBA" id="ARBA00023040"/>
    </source>
</evidence>
<comment type="subcellular location">
    <subcellularLocation>
        <location evidence="1">Cell membrane</location>
        <topology evidence="1">Multi-pass membrane protein</topology>
    </subcellularLocation>
</comment>
<sequence>MLQTLKLTNEPETGPVFVSICVVLLLILKYCHSFSFSFSFLILGLEKREKRDIEKLFQKLPAMEKNTTFARPVGFLIAGFQNLQHNNYYFIFLAFVYLGALVANFILMAIIWLSECLHTPKYIAVFNLSTIDVSVSTALIPQCIDCFLFDSRFVSYETCLTQMFFFHYFYALESLALVVMGYERLISICFPLRSSTINTNTRMFFIIGFCWVLASIVPFISVVFITRLSFCQNIPLIKSYFCDHGPIFKEACNSYSASFTIGSVYIATLIILPLVLIILSYVCIIAALSRIATAQGRWKAFKTCTAHLALVAIFFIPLLSAYIIVWTHLSVDTDTRILNTSLSASLPPLLNPIIYTLKTEEVMEQIKKFIRQR</sequence>
<dbReference type="PANTHER" id="PTHR26451">
    <property type="entry name" value="G_PROTEIN_RECEP_F1_2 DOMAIN-CONTAINING PROTEIN"/>
    <property type="match status" value="1"/>
</dbReference>
<evidence type="ECO:0000256" key="12">
    <source>
        <dbReference type="ARBA" id="ARBA00023224"/>
    </source>
</evidence>
<keyword evidence="11" id="KW-0325">Glycoprotein</keyword>
<evidence type="ECO:0000256" key="3">
    <source>
        <dbReference type="ARBA" id="ARBA00022606"/>
    </source>
</evidence>
<dbReference type="FunFam" id="1.20.1070.10:FF:000024">
    <property type="entry name" value="Olfactory receptor"/>
    <property type="match status" value="1"/>
</dbReference>
<evidence type="ECO:0000256" key="6">
    <source>
        <dbReference type="ARBA" id="ARBA00022989"/>
    </source>
</evidence>
<dbReference type="AlphaFoldDB" id="A0A8J7P8E6"/>
<accession>A0A8J7P8E6</accession>
<keyword evidence="9" id="KW-1015">Disulfide bond</keyword>
<evidence type="ECO:0000256" key="10">
    <source>
        <dbReference type="ARBA" id="ARBA00023170"/>
    </source>
</evidence>
<comment type="caution">
    <text evidence="15">The sequence shown here is derived from an EMBL/GenBank/DDBJ whole genome shotgun (WGS) entry which is preliminary data.</text>
</comment>
<evidence type="ECO:0000313" key="16">
    <source>
        <dbReference type="Proteomes" id="UP000736164"/>
    </source>
</evidence>
<feature type="transmembrane region" description="Helical" evidence="13">
    <location>
        <begin position="164"/>
        <end position="182"/>
    </location>
</feature>
<dbReference type="GO" id="GO:0004930">
    <property type="term" value="F:G protein-coupled receptor activity"/>
    <property type="evidence" value="ECO:0007669"/>
    <property type="project" value="UniProtKB-KW"/>
</dbReference>
<evidence type="ECO:0000256" key="4">
    <source>
        <dbReference type="ARBA" id="ARBA00022692"/>
    </source>
</evidence>
<feature type="transmembrane region" description="Helical" evidence="13">
    <location>
        <begin position="264"/>
        <end position="288"/>
    </location>
</feature>
<dbReference type="Proteomes" id="UP000736164">
    <property type="component" value="Unassembled WGS sequence"/>
</dbReference>
<evidence type="ECO:0000256" key="13">
    <source>
        <dbReference type="SAM" id="Phobius"/>
    </source>
</evidence>
<keyword evidence="6 13" id="KW-1133">Transmembrane helix</keyword>
<keyword evidence="2" id="KW-1003">Cell membrane</keyword>
<feature type="transmembrane region" description="Helical" evidence="13">
    <location>
        <begin position="89"/>
        <end position="113"/>
    </location>
</feature>
<evidence type="ECO:0000256" key="1">
    <source>
        <dbReference type="ARBA" id="ARBA00004651"/>
    </source>
</evidence>
<evidence type="ECO:0000256" key="5">
    <source>
        <dbReference type="ARBA" id="ARBA00022725"/>
    </source>
</evidence>
<dbReference type="InterPro" id="IPR000725">
    <property type="entry name" value="Olfact_rcpt"/>
</dbReference>
<dbReference type="InterPro" id="IPR017452">
    <property type="entry name" value="GPCR_Rhodpsn_7TM"/>
</dbReference>
<dbReference type="GO" id="GO:0004984">
    <property type="term" value="F:olfactory receptor activity"/>
    <property type="evidence" value="ECO:0007669"/>
    <property type="project" value="InterPro"/>
</dbReference>
<feature type="transmembrane region" description="Helical" evidence="13">
    <location>
        <begin position="203"/>
        <end position="225"/>
    </location>
</feature>
<evidence type="ECO:0000256" key="9">
    <source>
        <dbReference type="ARBA" id="ARBA00023157"/>
    </source>
</evidence>
<dbReference type="InterPro" id="IPR052921">
    <property type="entry name" value="GPCR1_Superfamily_Member"/>
</dbReference>
<keyword evidence="7" id="KW-0297">G-protein coupled receptor</keyword>
<keyword evidence="3" id="KW-0716">Sensory transduction</keyword>
<keyword evidence="10" id="KW-0675">Receptor</keyword>
<feature type="transmembrane region" description="Helical" evidence="13">
    <location>
        <begin position="308"/>
        <end position="329"/>
    </location>
</feature>
<reference evidence="15" key="1">
    <citation type="journal article" date="2021" name="Cell">
        <title>Tracing the genetic footprints of vertebrate landing in non-teleost ray-finned fishes.</title>
        <authorList>
            <person name="Bi X."/>
            <person name="Wang K."/>
            <person name="Yang L."/>
            <person name="Pan H."/>
            <person name="Jiang H."/>
            <person name="Wei Q."/>
            <person name="Fang M."/>
            <person name="Yu H."/>
            <person name="Zhu C."/>
            <person name="Cai Y."/>
            <person name="He Y."/>
            <person name="Gan X."/>
            <person name="Zeng H."/>
            <person name="Yu D."/>
            <person name="Zhu Y."/>
            <person name="Jiang H."/>
            <person name="Qiu Q."/>
            <person name="Yang H."/>
            <person name="Zhang Y.E."/>
            <person name="Wang W."/>
            <person name="Zhu M."/>
            <person name="He S."/>
            <person name="Zhang G."/>
        </authorList>
    </citation>
    <scope>NUCLEOTIDE SEQUENCE</scope>
    <source>
        <strain evidence="15">Allg_001</strain>
    </source>
</reference>
<keyword evidence="12" id="KW-0807">Transducer</keyword>
<evidence type="ECO:0000313" key="15">
    <source>
        <dbReference type="EMBL" id="MBN3324436.1"/>
    </source>
</evidence>
<feature type="transmembrane region" description="Helical" evidence="13">
    <location>
        <begin position="16"/>
        <end position="45"/>
    </location>
</feature>
<keyword evidence="5" id="KW-0552">Olfaction</keyword>
<feature type="non-terminal residue" evidence="15">
    <location>
        <position position="373"/>
    </location>
</feature>
<dbReference type="PROSITE" id="PS50262">
    <property type="entry name" value="G_PROTEIN_RECEP_F1_2"/>
    <property type="match status" value="1"/>
</dbReference>
<gene>
    <name evidence="15" type="primary">Or51f2_8</name>
    <name evidence="15" type="ORF">GTO95_0008344</name>
</gene>
<dbReference type="Pfam" id="PF13853">
    <property type="entry name" value="7tm_4"/>
    <property type="match status" value="1"/>
</dbReference>
<dbReference type="GO" id="GO:0005886">
    <property type="term" value="C:plasma membrane"/>
    <property type="evidence" value="ECO:0007669"/>
    <property type="project" value="UniProtKB-SubCell"/>
</dbReference>
<name>A0A8J7P8E6_ATRSP</name>
<dbReference type="PANTHER" id="PTHR26451:SF966">
    <property type="entry name" value="ODORANT RECEPTOR-RELATED"/>
    <property type="match status" value="1"/>
</dbReference>
<evidence type="ECO:0000259" key="14">
    <source>
        <dbReference type="PROSITE" id="PS50262"/>
    </source>
</evidence>
<organism evidence="15 16">
    <name type="scientific">Atractosteus spatula</name>
    <name type="common">Alligator gar</name>
    <name type="synonym">Lepisosteus spatula</name>
    <dbReference type="NCBI Taxonomy" id="7917"/>
    <lineage>
        <taxon>Eukaryota</taxon>
        <taxon>Metazoa</taxon>
        <taxon>Chordata</taxon>
        <taxon>Craniata</taxon>
        <taxon>Vertebrata</taxon>
        <taxon>Euteleostomi</taxon>
        <taxon>Actinopterygii</taxon>
        <taxon>Neopterygii</taxon>
        <taxon>Holostei</taxon>
        <taxon>Semionotiformes</taxon>
        <taxon>Lepisosteidae</taxon>
        <taxon>Atractosteus</taxon>
    </lineage>
</organism>